<evidence type="ECO:0000256" key="7">
    <source>
        <dbReference type="ARBA" id="ARBA00023136"/>
    </source>
</evidence>
<keyword evidence="7 8" id="KW-0472">Membrane</keyword>
<keyword evidence="2" id="KW-1003">Cell membrane</keyword>
<gene>
    <name evidence="10" type="ORF">A3A65_03110</name>
</gene>
<evidence type="ECO:0000256" key="3">
    <source>
        <dbReference type="ARBA" id="ARBA00022676"/>
    </source>
</evidence>
<evidence type="ECO:0000256" key="4">
    <source>
        <dbReference type="ARBA" id="ARBA00022679"/>
    </source>
</evidence>
<evidence type="ECO:0000313" key="11">
    <source>
        <dbReference type="Proteomes" id="UP000176723"/>
    </source>
</evidence>
<dbReference type="EMBL" id="MHCL01000007">
    <property type="protein sequence ID" value="OGY22006.1"/>
    <property type="molecule type" value="Genomic_DNA"/>
</dbReference>
<protein>
    <recommendedName>
        <fullName evidence="9">Glycosyltransferase RgtA/B/C/D-like domain-containing protein</fullName>
    </recommendedName>
</protein>
<feature type="transmembrane region" description="Helical" evidence="8">
    <location>
        <begin position="329"/>
        <end position="349"/>
    </location>
</feature>
<name>A0A1G1W2W3_9BACT</name>
<keyword evidence="3" id="KW-0328">Glycosyltransferase</keyword>
<evidence type="ECO:0000256" key="2">
    <source>
        <dbReference type="ARBA" id="ARBA00022475"/>
    </source>
</evidence>
<dbReference type="InterPro" id="IPR038731">
    <property type="entry name" value="RgtA/B/C-like"/>
</dbReference>
<evidence type="ECO:0000256" key="6">
    <source>
        <dbReference type="ARBA" id="ARBA00022989"/>
    </source>
</evidence>
<feature type="transmembrane region" description="Helical" evidence="8">
    <location>
        <begin position="302"/>
        <end position="323"/>
    </location>
</feature>
<dbReference type="STRING" id="1797593.A3A65_03110"/>
<organism evidence="10 11">
    <name type="scientific">Candidatus Chisholmbacteria bacterium RIFCSPLOWO2_01_FULL_49_14</name>
    <dbReference type="NCBI Taxonomy" id="1797593"/>
    <lineage>
        <taxon>Bacteria</taxon>
        <taxon>Candidatus Chisholmiibacteriota</taxon>
    </lineage>
</organism>
<comment type="subcellular location">
    <subcellularLocation>
        <location evidence="1">Cell membrane</location>
        <topology evidence="1">Multi-pass membrane protein</topology>
    </subcellularLocation>
</comment>
<dbReference type="GO" id="GO:0005886">
    <property type="term" value="C:plasma membrane"/>
    <property type="evidence" value="ECO:0007669"/>
    <property type="project" value="UniProtKB-SubCell"/>
</dbReference>
<feature type="transmembrane region" description="Helical" evidence="8">
    <location>
        <begin position="159"/>
        <end position="176"/>
    </location>
</feature>
<feature type="transmembrane region" description="Helical" evidence="8">
    <location>
        <begin position="188"/>
        <end position="212"/>
    </location>
</feature>
<dbReference type="Pfam" id="PF13231">
    <property type="entry name" value="PMT_2"/>
    <property type="match status" value="1"/>
</dbReference>
<evidence type="ECO:0000259" key="9">
    <source>
        <dbReference type="Pfam" id="PF13231"/>
    </source>
</evidence>
<proteinExistence type="predicted"/>
<dbReference type="GO" id="GO:0009103">
    <property type="term" value="P:lipopolysaccharide biosynthetic process"/>
    <property type="evidence" value="ECO:0007669"/>
    <property type="project" value="UniProtKB-ARBA"/>
</dbReference>
<dbReference type="PANTHER" id="PTHR33908">
    <property type="entry name" value="MANNOSYLTRANSFERASE YKCB-RELATED"/>
    <property type="match status" value="1"/>
</dbReference>
<feature type="transmembrane region" description="Helical" evidence="8">
    <location>
        <begin position="135"/>
        <end position="153"/>
    </location>
</feature>
<feature type="domain" description="Glycosyltransferase RgtA/B/C/D-like" evidence="9">
    <location>
        <begin position="107"/>
        <end position="238"/>
    </location>
</feature>
<dbReference type="GO" id="GO:0016763">
    <property type="term" value="F:pentosyltransferase activity"/>
    <property type="evidence" value="ECO:0007669"/>
    <property type="project" value="TreeGrafter"/>
</dbReference>
<keyword evidence="4" id="KW-0808">Transferase</keyword>
<evidence type="ECO:0000313" key="10">
    <source>
        <dbReference type="EMBL" id="OGY22006.1"/>
    </source>
</evidence>
<accession>A0A1G1W2W3</accession>
<keyword evidence="5 8" id="KW-0812">Transmembrane</keyword>
<evidence type="ECO:0000256" key="8">
    <source>
        <dbReference type="SAM" id="Phobius"/>
    </source>
</evidence>
<dbReference type="InterPro" id="IPR050297">
    <property type="entry name" value="LipidA_mod_glycosyltrf_83"/>
</dbReference>
<feature type="transmembrane region" description="Helical" evidence="8">
    <location>
        <begin position="279"/>
        <end position="295"/>
    </location>
</feature>
<feature type="transmembrane region" description="Helical" evidence="8">
    <location>
        <begin position="224"/>
        <end position="243"/>
    </location>
</feature>
<dbReference type="Proteomes" id="UP000176723">
    <property type="component" value="Unassembled WGS sequence"/>
</dbReference>
<reference evidence="10 11" key="1">
    <citation type="journal article" date="2016" name="Nat. Commun.">
        <title>Thousands of microbial genomes shed light on interconnected biogeochemical processes in an aquifer system.</title>
        <authorList>
            <person name="Anantharaman K."/>
            <person name="Brown C.T."/>
            <person name="Hug L.A."/>
            <person name="Sharon I."/>
            <person name="Castelle C.J."/>
            <person name="Probst A.J."/>
            <person name="Thomas B.C."/>
            <person name="Singh A."/>
            <person name="Wilkins M.J."/>
            <person name="Karaoz U."/>
            <person name="Brodie E.L."/>
            <person name="Williams K.H."/>
            <person name="Hubbard S.S."/>
            <person name="Banfield J.F."/>
        </authorList>
    </citation>
    <scope>NUCLEOTIDE SEQUENCE [LARGE SCALE GENOMIC DNA]</scope>
</reference>
<evidence type="ECO:0000256" key="1">
    <source>
        <dbReference type="ARBA" id="ARBA00004651"/>
    </source>
</evidence>
<dbReference type="PANTHER" id="PTHR33908:SF11">
    <property type="entry name" value="MEMBRANE PROTEIN"/>
    <property type="match status" value="1"/>
</dbReference>
<comment type="caution">
    <text evidence="10">The sequence shown here is derived from an EMBL/GenBank/DDBJ whole genome shotgun (WGS) entry which is preliminary data.</text>
</comment>
<sequence>MNFKGGNLKEYLALALILVAALMVRLHRIDAPLADWHSWRQTDTAAVTRSFVEEGIDLLHPRYEDLSSIPSGMDNPQGWRFVEFPFVNAATAVLVQNLPMLSLEVWSRLTSIVFSLAAILALYLLVKRLATMRSALLASLLFALLPYNIYYHRTVLPEVPLLFFTLAAFLFYLRWLDKNRAYDFVISWAAFAAAMLIKPYTLFIAIPMLYLAHKKWGMRLLTRPALYLLCTAIIPFLLWRLWASRFPEGIPAYTWLFNGSGIRFRPAFFRWIFAERLGKLILGYWGLVPFAIGVIRRPLAKAGWVFHWWLFSMLVYLTIFATGNVTHDYYQIFIIPPIAIFMAIGLEELLKPMRRTFDRRLSLIMAVVSTGFGLGISWFFIRDFFNINHPEIVEAGKVADQVLPHDAKVIAPYLGDTAFLYQTKRRGWPIGGDIEKKISMGATDYVTVMKDAEVEMLLSRCKPSISIGGTTIVSLRHCSL</sequence>
<feature type="transmembrane region" description="Helical" evidence="8">
    <location>
        <begin position="361"/>
        <end position="381"/>
    </location>
</feature>
<evidence type="ECO:0000256" key="5">
    <source>
        <dbReference type="ARBA" id="ARBA00022692"/>
    </source>
</evidence>
<keyword evidence="6 8" id="KW-1133">Transmembrane helix</keyword>
<dbReference type="AlphaFoldDB" id="A0A1G1W2W3"/>
<feature type="transmembrane region" description="Helical" evidence="8">
    <location>
        <begin position="105"/>
        <end position="126"/>
    </location>
</feature>